<name>A0A0A9BDZ7_ARUDO</name>
<reference evidence="1" key="2">
    <citation type="journal article" date="2015" name="Data Brief">
        <title>Shoot transcriptome of the giant reed, Arundo donax.</title>
        <authorList>
            <person name="Barrero R.A."/>
            <person name="Guerrero F.D."/>
            <person name="Moolhuijzen P."/>
            <person name="Goolsby J.A."/>
            <person name="Tidwell J."/>
            <person name="Bellgard S.E."/>
            <person name="Bellgard M.I."/>
        </authorList>
    </citation>
    <scope>NUCLEOTIDE SEQUENCE</scope>
    <source>
        <tissue evidence="1">Shoot tissue taken approximately 20 cm above the soil surface</tissue>
    </source>
</reference>
<evidence type="ECO:0000313" key="1">
    <source>
        <dbReference type="EMBL" id="JAD61546.1"/>
    </source>
</evidence>
<protein>
    <submittedName>
        <fullName evidence="1">Uncharacterized protein</fullName>
    </submittedName>
</protein>
<reference evidence="1" key="1">
    <citation type="submission" date="2014-09" db="EMBL/GenBank/DDBJ databases">
        <authorList>
            <person name="Magalhaes I.L.F."/>
            <person name="Oliveira U."/>
            <person name="Santos F.R."/>
            <person name="Vidigal T.H.D.A."/>
            <person name="Brescovit A.D."/>
            <person name="Santos A.J."/>
        </authorList>
    </citation>
    <scope>NUCLEOTIDE SEQUENCE</scope>
    <source>
        <tissue evidence="1">Shoot tissue taken approximately 20 cm above the soil surface</tissue>
    </source>
</reference>
<proteinExistence type="predicted"/>
<sequence length="41" mass="4516">MSVALMAALICDLRASDIRLVGLPATYCHSIKDDPKKNQTR</sequence>
<dbReference type="EMBL" id="GBRH01236349">
    <property type="protein sequence ID" value="JAD61546.1"/>
    <property type="molecule type" value="Transcribed_RNA"/>
</dbReference>
<accession>A0A0A9BDZ7</accession>
<dbReference type="AlphaFoldDB" id="A0A0A9BDZ7"/>
<organism evidence="1">
    <name type="scientific">Arundo donax</name>
    <name type="common">Giant reed</name>
    <name type="synonym">Donax arundinaceus</name>
    <dbReference type="NCBI Taxonomy" id="35708"/>
    <lineage>
        <taxon>Eukaryota</taxon>
        <taxon>Viridiplantae</taxon>
        <taxon>Streptophyta</taxon>
        <taxon>Embryophyta</taxon>
        <taxon>Tracheophyta</taxon>
        <taxon>Spermatophyta</taxon>
        <taxon>Magnoliopsida</taxon>
        <taxon>Liliopsida</taxon>
        <taxon>Poales</taxon>
        <taxon>Poaceae</taxon>
        <taxon>PACMAD clade</taxon>
        <taxon>Arundinoideae</taxon>
        <taxon>Arundineae</taxon>
        <taxon>Arundo</taxon>
    </lineage>
</organism>